<evidence type="ECO:0000256" key="5">
    <source>
        <dbReference type="ARBA" id="ARBA00022617"/>
    </source>
</evidence>
<dbReference type="InterPro" id="IPR036909">
    <property type="entry name" value="Cyt_c-like_dom_sf"/>
</dbReference>
<feature type="domain" description="Cytochrome c" evidence="14">
    <location>
        <begin position="322"/>
        <end position="412"/>
    </location>
</feature>
<dbReference type="Gene3D" id="1.10.760.10">
    <property type="entry name" value="Cytochrome c-like domain"/>
    <property type="match status" value="2"/>
</dbReference>
<keyword evidence="7 13" id="KW-0479">Metal-binding</keyword>
<proteinExistence type="predicted"/>
<evidence type="ECO:0000256" key="11">
    <source>
        <dbReference type="ARBA" id="ARBA00023004"/>
    </source>
</evidence>
<keyword evidence="9" id="KW-0677">Repeat</keyword>
<keyword evidence="4" id="KW-1003">Cell membrane</keyword>
<keyword evidence="12" id="KW-0472">Membrane</keyword>
<evidence type="ECO:0000256" key="3">
    <source>
        <dbReference type="ARBA" id="ARBA00022448"/>
    </source>
</evidence>
<keyword evidence="6" id="KW-0679">Respiratory chain</keyword>
<feature type="domain" description="Cytochrome c" evidence="14">
    <location>
        <begin position="38"/>
        <end position="143"/>
    </location>
</feature>
<dbReference type="InterPro" id="IPR008168">
    <property type="entry name" value="Cyt_C_IC"/>
</dbReference>
<comment type="cofactor">
    <cofactor evidence="1">
        <name>heme c</name>
        <dbReference type="ChEBI" id="CHEBI:61717"/>
    </cofactor>
</comment>
<organism evidence="15 16">
    <name type="scientific">Rhizobium nepotum 39/7</name>
    <dbReference type="NCBI Taxonomy" id="1368418"/>
    <lineage>
        <taxon>Bacteria</taxon>
        <taxon>Pseudomonadati</taxon>
        <taxon>Pseudomonadota</taxon>
        <taxon>Alphaproteobacteria</taxon>
        <taxon>Hyphomicrobiales</taxon>
        <taxon>Rhizobiaceae</taxon>
        <taxon>Rhizobium/Agrobacterium group</taxon>
        <taxon>Rhizobium</taxon>
    </lineage>
</organism>
<keyword evidence="10" id="KW-0249">Electron transport</keyword>
<dbReference type="PRINTS" id="PR00605">
    <property type="entry name" value="CYTCHROMECIC"/>
</dbReference>
<gene>
    <name evidence="15" type="ORF">RS75_24025</name>
</gene>
<evidence type="ECO:0000256" key="8">
    <source>
        <dbReference type="ARBA" id="ARBA00022729"/>
    </source>
</evidence>
<dbReference type="PROSITE" id="PS51007">
    <property type="entry name" value="CYTC"/>
    <property type="match status" value="3"/>
</dbReference>
<dbReference type="PANTHER" id="PTHR35008">
    <property type="entry name" value="BLL4482 PROTEIN-RELATED"/>
    <property type="match status" value="1"/>
</dbReference>
<feature type="domain" description="Cytochrome c" evidence="14">
    <location>
        <begin position="185"/>
        <end position="297"/>
    </location>
</feature>
<evidence type="ECO:0000256" key="10">
    <source>
        <dbReference type="ARBA" id="ARBA00022982"/>
    </source>
</evidence>
<dbReference type="EMBL" id="JWJH01000045">
    <property type="protein sequence ID" value="KJF65277.1"/>
    <property type="molecule type" value="Genomic_DNA"/>
</dbReference>
<dbReference type="SUPFAM" id="SSF46626">
    <property type="entry name" value="Cytochrome c"/>
    <property type="match status" value="3"/>
</dbReference>
<evidence type="ECO:0000256" key="6">
    <source>
        <dbReference type="ARBA" id="ARBA00022660"/>
    </source>
</evidence>
<dbReference type="PIRSF" id="PIRSF000018">
    <property type="entry name" value="Mb_ADH_cyt_c"/>
    <property type="match status" value="1"/>
</dbReference>
<dbReference type="InterPro" id="IPR009056">
    <property type="entry name" value="Cyt_c-like_dom"/>
</dbReference>
<evidence type="ECO:0000313" key="16">
    <source>
        <dbReference type="Proteomes" id="UP000052068"/>
    </source>
</evidence>
<dbReference type="RefSeq" id="WP_045025122.1">
    <property type="nucleotide sequence ID" value="NZ_JWJH01000045.1"/>
</dbReference>
<keyword evidence="5 13" id="KW-0349">Heme</keyword>
<keyword evidence="16" id="KW-1185">Reference proteome</keyword>
<reference evidence="15 16" key="1">
    <citation type="submission" date="2015-03" db="EMBL/GenBank/DDBJ databases">
        <title>Draft Genome Sequences of Agrobacterium nepotum Strain 39/7T (= CFBP 7436T = LMG 26435T) and Agrobacterium sp. Strain KFB 330 (= CFBP 8308 = LMG 28674).</title>
        <authorList>
            <person name="Kuzmanovic N."/>
            <person name="Pulawska J."/>
            <person name="Obradovic A."/>
        </authorList>
    </citation>
    <scope>NUCLEOTIDE SEQUENCE [LARGE SCALE GENOMIC DNA]</scope>
    <source>
        <strain evidence="15 16">39/7</strain>
    </source>
</reference>
<accession>A0ABR5CK94</accession>
<evidence type="ECO:0000256" key="12">
    <source>
        <dbReference type="ARBA" id="ARBA00023136"/>
    </source>
</evidence>
<evidence type="ECO:0000256" key="13">
    <source>
        <dbReference type="PROSITE-ProRule" id="PRU00433"/>
    </source>
</evidence>
<dbReference type="Proteomes" id="UP000052068">
    <property type="component" value="Unassembled WGS sequence"/>
</dbReference>
<keyword evidence="3" id="KW-0813">Transport</keyword>
<evidence type="ECO:0000259" key="14">
    <source>
        <dbReference type="PROSITE" id="PS51007"/>
    </source>
</evidence>
<dbReference type="InterPro" id="IPR014353">
    <property type="entry name" value="Membr-bd_ADH_cyt_c"/>
</dbReference>
<name>A0ABR5CK94_9HYPH</name>
<keyword evidence="8" id="KW-0732">Signal</keyword>
<dbReference type="InterPro" id="IPR051459">
    <property type="entry name" value="Cytochrome_c-type_DH"/>
</dbReference>
<protein>
    <submittedName>
        <fullName evidence="15">Cytochrome C</fullName>
    </submittedName>
</protein>
<sequence length="440" mass="46983">MEKLLVAAGIAAFTGVAFLGAVIFVPPVLTKPQLPDAGVAVSGSGKYVAQLSDCAACHTAPGGKPFAGGLHIESPMGTIIATNITPDAKSGIGGWTLDQFRAALLDGIGKGGQRLYPAMPYENYRKLGEADIVALYDYLMHQVPAVKTDLPETKLMFPFNQRWGMRLWNWVALSAPGFKPTAKDDELARGEYLVDGPGHCAACHSPRNLFMAQDGADSSSAGYLAGGQIDGWDAPGLRGPNSEIRDWTEADLKSYLLSGRNTHAGVGGEMALVVENSLQYLNAYDADAITRYLMSLNEGHVAASSEPNKAEEQTTKQLTEAINLSLGARLYLDNCSACHFVNGKGAPEVFPALDKASIVNADSSKGLLNTILYGAEMPSTATRPAKLRMPGFSHRLSDQEVAELATFLRQAWSNKAAPVAADEVKTLRDNHKGHQEASKH</sequence>
<comment type="subcellular location">
    <subcellularLocation>
        <location evidence="2">Cell membrane</location>
    </subcellularLocation>
</comment>
<evidence type="ECO:0000256" key="9">
    <source>
        <dbReference type="ARBA" id="ARBA00022737"/>
    </source>
</evidence>
<keyword evidence="11 13" id="KW-0408">Iron</keyword>
<evidence type="ECO:0000313" key="15">
    <source>
        <dbReference type="EMBL" id="KJF65277.1"/>
    </source>
</evidence>
<dbReference type="PANTHER" id="PTHR35008:SF8">
    <property type="entry name" value="ALCOHOL DEHYDROGENASE CYTOCHROME C SUBUNIT"/>
    <property type="match status" value="1"/>
</dbReference>
<evidence type="ECO:0000256" key="1">
    <source>
        <dbReference type="ARBA" id="ARBA00001926"/>
    </source>
</evidence>
<evidence type="ECO:0000256" key="2">
    <source>
        <dbReference type="ARBA" id="ARBA00004236"/>
    </source>
</evidence>
<evidence type="ECO:0000256" key="7">
    <source>
        <dbReference type="ARBA" id="ARBA00022723"/>
    </source>
</evidence>
<evidence type="ECO:0000256" key="4">
    <source>
        <dbReference type="ARBA" id="ARBA00022475"/>
    </source>
</evidence>
<comment type="caution">
    <text evidence="15">The sequence shown here is derived from an EMBL/GenBank/DDBJ whole genome shotgun (WGS) entry which is preliminary data.</text>
</comment>
<dbReference type="Pfam" id="PF00034">
    <property type="entry name" value="Cytochrom_C"/>
    <property type="match status" value="2"/>
</dbReference>